<evidence type="ECO:0000256" key="1">
    <source>
        <dbReference type="ARBA" id="ARBA00004429"/>
    </source>
</evidence>
<dbReference type="AlphaFoldDB" id="A0A2S9IC88"/>
<comment type="subcellular location">
    <subcellularLocation>
        <location evidence="1">Cell inner membrane</location>
        <topology evidence="1">Multi-pass membrane protein</topology>
    </subcellularLocation>
    <subcellularLocation>
        <location evidence="10">Cell membrane</location>
        <topology evidence="10">Multi-pass membrane protein</topology>
    </subcellularLocation>
</comment>
<keyword evidence="5" id="KW-0997">Cell inner membrane</keyword>
<feature type="transmembrane region" description="Helical" evidence="10">
    <location>
        <begin position="24"/>
        <end position="45"/>
    </location>
</feature>
<evidence type="ECO:0000256" key="4">
    <source>
        <dbReference type="ARBA" id="ARBA00022475"/>
    </source>
</evidence>
<name>A0A2S9IC88_9GAMM</name>
<dbReference type="GO" id="GO:0043190">
    <property type="term" value="C:ATP-binding cassette (ABC) transporter complex"/>
    <property type="evidence" value="ECO:0007669"/>
    <property type="project" value="InterPro"/>
</dbReference>
<dbReference type="SUPFAM" id="SSF161098">
    <property type="entry name" value="MetI-like"/>
    <property type="match status" value="1"/>
</dbReference>
<evidence type="ECO:0000256" key="10">
    <source>
        <dbReference type="RuleBase" id="RU363032"/>
    </source>
</evidence>
<gene>
    <name evidence="12" type="ORF">CQW29_10355</name>
</gene>
<accession>A0A2S9IC88</accession>
<comment type="caution">
    <text evidence="12">The sequence shown here is derived from an EMBL/GenBank/DDBJ whole genome shotgun (WGS) entry which is preliminary data.</text>
</comment>
<evidence type="ECO:0000256" key="3">
    <source>
        <dbReference type="ARBA" id="ARBA00022448"/>
    </source>
</evidence>
<dbReference type="Gene3D" id="1.10.3720.10">
    <property type="entry name" value="MetI-like"/>
    <property type="match status" value="1"/>
</dbReference>
<organism evidence="12 13">
    <name type="scientific">Pantoea coffeiphila</name>
    <dbReference type="NCBI Taxonomy" id="1465635"/>
    <lineage>
        <taxon>Bacteria</taxon>
        <taxon>Pseudomonadati</taxon>
        <taxon>Pseudomonadota</taxon>
        <taxon>Gammaproteobacteria</taxon>
        <taxon>Enterobacterales</taxon>
        <taxon>Erwiniaceae</taxon>
        <taxon>Pantoea</taxon>
    </lineage>
</organism>
<evidence type="ECO:0000256" key="7">
    <source>
        <dbReference type="ARBA" id="ARBA00022970"/>
    </source>
</evidence>
<dbReference type="OrthoDB" id="6535401at2"/>
<feature type="transmembrane region" description="Helical" evidence="10">
    <location>
        <begin position="191"/>
        <end position="213"/>
    </location>
</feature>
<dbReference type="RefSeq" id="WP_105592663.1">
    <property type="nucleotide sequence ID" value="NZ_PDET01000006.1"/>
</dbReference>
<protein>
    <submittedName>
        <fullName evidence="12">ABC transporter permease</fullName>
    </submittedName>
</protein>
<evidence type="ECO:0000256" key="9">
    <source>
        <dbReference type="ARBA" id="ARBA00023136"/>
    </source>
</evidence>
<keyword evidence="8 10" id="KW-1133">Transmembrane helix</keyword>
<evidence type="ECO:0000256" key="6">
    <source>
        <dbReference type="ARBA" id="ARBA00022692"/>
    </source>
</evidence>
<evidence type="ECO:0000256" key="2">
    <source>
        <dbReference type="ARBA" id="ARBA00010072"/>
    </source>
</evidence>
<dbReference type="PROSITE" id="PS50928">
    <property type="entry name" value="ABC_TM1"/>
    <property type="match status" value="1"/>
</dbReference>
<keyword evidence="13" id="KW-1185">Reference proteome</keyword>
<dbReference type="PANTHER" id="PTHR30614">
    <property type="entry name" value="MEMBRANE COMPONENT OF AMINO ACID ABC TRANSPORTER"/>
    <property type="match status" value="1"/>
</dbReference>
<keyword evidence="7" id="KW-0029">Amino-acid transport</keyword>
<evidence type="ECO:0000259" key="11">
    <source>
        <dbReference type="PROSITE" id="PS50928"/>
    </source>
</evidence>
<dbReference type="Pfam" id="PF00528">
    <property type="entry name" value="BPD_transp_1"/>
    <property type="match status" value="1"/>
</dbReference>
<dbReference type="EMBL" id="PDET01000006">
    <property type="protein sequence ID" value="PRD15403.1"/>
    <property type="molecule type" value="Genomic_DNA"/>
</dbReference>
<evidence type="ECO:0000313" key="12">
    <source>
        <dbReference type="EMBL" id="PRD15403.1"/>
    </source>
</evidence>
<sequence length="223" mass="24822">MHYQWDFSQVFRLLPLLLEGLEGTLLLVAWSLLAAIPLGLLLAVLRLSPSALLRAFAGIYVAFFRSAPAIVLIYWFFFAAPILFAFSPAPLTSAALAISLQAAAFFCEVFRAGIQGVDRGQWEAAAALNMRGWTRFRLIVLPQALRHVMPAFMNRLIDLIKTTTLASVIGFSEVVYNAGRISSQTFRPLETFTLLGGLFFVLLAMIGLAARGLERRWQQEARR</sequence>
<evidence type="ECO:0000256" key="8">
    <source>
        <dbReference type="ARBA" id="ARBA00022989"/>
    </source>
</evidence>
<dbReference type="InterPro" id="IPR043429">
    <property type="entry name" value="ArtM/GltK/GlnP/TcyL/YhdX-like"/>
</dbReference>
<reference evidence="12 13" key="1">
    <citation type="submission" date="2017-10" db="EMBL/GenBank/DDBJ databases">
        <title>Draft genome of two endophytic bacteria isolated from 'guarana' Paullinia cupana (Mart.) Ducke.</title>
        <authorList>
            <person name="Siqueira K.A."/>
            <person name="Liotti R.G."/>
            <person name="Mendes T.A."/>
            <person name="Soares M.A."/>
        </authorList>
    </citation>
    <scope>NUCLEOTIDE SEQUENCE [LARGE SCALE GENOMIC DNA]</scope>
    <source>
        <strain evidence="12 13">342</strain>
    </source>
</reference>
<keyword evidence="4" id="KW-1003">Cell membrane</keyword>
<dbReference type="PANTHER" id="PTHR30614:SF21">
    <property type="entry name" value="AMINO ACID ABC TRANSPORTER PERMEASE"/>
    <property type="match status" value="1"/>
</dbReference>
<dbReference type="CDD" id="cd06261">
    <property type="entry name" value="TM_PBP2"/>
    <property type="match status" value="1"/>
</dbReference>
<keyword evidence="3 10" id="KW-0813">Transport</keyword>
<dbReference type="NCBIfam" id="TIGR01726">
    <property type="entry name" value="HEQRo_perm_3TM"/>
    <property type="match status" value="1"/>
</dbReference>
<dbReference type="GO" id="GO:0022857">
    <property type="term" value="F:transmembrane transporter activity"/>
    <property type="evidence" value="ECO:0007669"/>
    <property type="project" value="InterPro"/>
</dbReference>
<feature type="domain" description="ABC transmembrane type-1" evidence="11">
    <location>
        <begin position="21"/>
        <end position="210"/>
    </location>
</feature>
<dbReference type="InterPro" id="IPR035906">
    <property type="entry name" value="MetI-like_sf"/>
</dbReference>
<evidence type="ECO:0000313" key="13">
    <source>
        <dbReference type="Proteomes" id="UP000239181"/>
    </source>
</evidence>
<dbReference type="InterPro" id="IPR000515">
    <property type="entry name" value="MetI-like"/>
</dbReference>
<keyword evidence="9 10" id="KW-0472">Membrane</keyword>
<keyword evidence="6 10" id="KW-0812">Transmembrane</keyword>
<comment type="similarity">
    <text evidence="2">Belongs to the binding-protein-dependent transport system permease family. HisMQ subfamily.</text>
</comment>
<proteinExistence type="inferred from homology"/>
<feature type="transmembrane region" description="Helical" evidence="10">
    <location>
        <begin position="57"/>
        <end position="77"/>
    </location>
</feature>
<dbReference type="GO" id="GO:0006865">
    <property type="term" value="P:amino acid transport"/>
    <property type="evidence" value="ECO:0007669"/>
    <property type="project" value="UniProtKB-KW"/>
</dbReference>
<dbReference type="InterPro" id="IPR010065">
    <property type="entry name" value="AA_ABC_transptr_permease_3TM"/>
</dbReference>
<evidence type="ECO:0000256" key="5">
    <source>
        <dbReference type="ARBA" id="ARBA00022519"/>
    </source>
</evidence>
<dbReference type="Proteomes" id="UP000239181">
    <property type="component" value="Unassembled WGS sequence"/>
</dbReference>